<evidence type="ECO:0000313" key="1">
    <source>
        <dbReference type="EMBL" id="CAF1526202.1"/>
    </source>
</evidence>
<feature type="non-terminal residue" evidence="1">
    <location>
        <position position="1"/>
    </location>
</feature>
<sequence>LKEAPKTADYDSVRQSVVILMGKLAKDMDKDSTKVKNIHGRENLTMLLQIME</sequence>
<proteinExistence type="predicted"/>
<organism evidence="1 2">
    <name type="scientific">Adineta steineri</name>
    <dbReference type="NCBI Taxonomy" id="433720"/>
    <lineage>
        <taxon>Eukaryota</taxon>
        <taxon>Metazoa</taxon>
        <taxon>Spiralia</taxon>
        <taxon>Gnathifera</taxon>
        <taxon>Rotifera</taxon>
        <taxon>Eurotatoria</taxon>
        <taxon>Bdelloidea</taxon>
        <taxon>Adinetida</taxon>
        <taxon>Adinetidae</taxon>
        <taxon>Adineta</taxon>
    </lineage>
</organism>
<dbReference type="EMBL" id="CAJNOE010007033">
    <property type="protein sequence ID" value="CAF1526202.1"/>
    <property type="molecule type" value="Genomic_DNA"/>
</dbReference>
<dbReference type="Proteomes" id="UP000663860">
    <property type="component" value="Unassembled WGS sequence"/>
</dbReference>
<gene>
    <name evidence="1" type="ORF">IZO911_LOCUS46000</name>
</gene>
<name>A0A815V5N2_9BILA</name>
<comment type="caution">
    <text evidence="1">The sequence shown here is derived from an EMBL/GenBank/DDBJ whole genome shotgun (WGS) entry which is preliminary data.</text>
</comment>
<evidence type="ECO:0000313" key="2">
    <source>
        <dbReference type="Proteomes" id="UP000663860"/>
    </source>
</evidence>
<feature type="non-terminal residue" evidence="1">
    <location>
        <position position="52"/>
    </location>
</feature>
<accession>A0A815V5N2</accession>
<dbReference type="AlphaFoldDB" id="A0A815V5N2"/>
<reference evidence="1" key="1">
    <citation type="submission" date="2021-02" db="EMBL/GenBank/DDBJ databases">
        <authorList>
            <person name="Nowell W R."/>
        </authorList>
    </citation>
    <scope>NUCLEOTIDE SEQUENCE</scope>
</reference>
<protein>
    <submittedName>
        <fullName evidence="1">Uncharacterized protein</fullName>
    </submittedName>
</protein>